<keyword evidence="2" id="KW-1185">Reference proteome</keyword>
<reference evidence="1 2" key="1">
    <citation type="submission" date="2024-09" db="EMBL/GenBank/DDBJ databases">
        <title>Genome sequencing and assembly of Phytophthora oleae, isolate VK10A, causative agent of rot of olive drupes.</title>
        <authorList>
            <person name="Conti Taguali S."/>
            <person name="Riolo M."/>
            <person name="La Spada F."/>
            <person name="Cacciola S.O."/>
            <person name="Dionisio G."/>
        </authorList>
    </citation>
    <scope>NUCLEOTIDE SEQUENCE [LARGE SCALE GENOMIC DNA]</scope>
    <source>
        <strain evidence="1 2">VK10A</strain>
    </source>
</reference>
<dbReference type="Proteomes" id="UP001632037">
    <property type="component" value="Unassembled WGS sequence"/>
</dbReference>
<organism evidence="1 2">
    <name type="scientific">Phytophthora oleae</name>
    <dbReference type="NCBI Taxonomy" id="2107226"/>
    <lineage>
        <taxon>Eukaryota</taxon>
        <taxon>Sar</taxon>
        <taxon>Stramenopiles</taxon>
        <taxon>Oomycota</taxon>
        <taxon>Peronosporomycetes</taxon>
        <taxon>Peronosporales</taxon>
        <taxon>Peronosporaceae</taxon>
        <taxon>Phytophthora</taxon>
    </lineage>
</organism>
<dbReference type="EMBL" id="JBIMZQ010000029">
    <property type="protein sequence ID" value="KAL3663036.1"/>
    <property type="molecule type" value="Genomic_DNA"/>
</dbReference>
<comment type="caution">
    <text evidence="1">The sequence shown here is derived from an EMBL/GenBank/DDBJ whole genome shotgun (WGS) entry which is preliminary data.</text>
</comment>
<proteinExistence type="predicted"/>
<name>A0ABD3F994_9STRA</name>
<gene>
    <name evidence="1" type="ORF">V7S43_011977</name>
</gene>
<evidence type="ECO:0000313" key="1">
    <source>
        <dbReference type="EMBL" id="KAL3663036.1"/>
    </source>
</evidence>
<sequence>MSSEKEEEGLSPMEFILRLIDGLDEGAAKEALLKMTVEKAFEMDGKELLVMKAVGSLWKWVIRSGNKTFLESLTKTLMSADTSETGLRFEDKIEPLDTKFSWEKPNAEFPDNEKIQAFLRGPEASMTTNGVLNFDDYWKAHWYSSKQEQKHCSFKMKATEVDRDSFLMIIKTRDWFLARQKELV</sequence>
<accession>A0ABD3F994</accession>
<evidence type="ECO:0000313" key="2">
    <source>
        <dbReference type="Proteomes" id="UP001632037"/>
    </source>
</evidence>
<protein>
    <submittedName>
        <fullName evidence="1">Uncharacterized protein</fullName>
    </submittedName>
</protein>
<dbReference type="AlphaFoldDB" id="A0ABD3F994"/>